<evidence type="ECO:0000313" key="2">
    <source>
        <dbReference type="Proteomes" id="UP001239265"/>
    </source>
</evidence>
<dbReference type="Proteomes" id="UP001239265">
    <property type="component" value="Unassembled WGS sequence"/>
</dbReference>
<proteinExistence type="predicted"/>
<dbReference type="RefSeq" id="WP_155759315.1">
    <property type="nucleotide sequence ID" value="NZ_CP140570.1"/>
</dbReference>
<protein>
    <submittedName>
        <fullName evidence="1">Uncharacterized protein</fullName>
    </submittedName>
</protein>
<comment type="caution">
    <text evidence="1">The sequence shown here is derived from an EMBL/GenBank/DDBJ whole genome shotgun (WGS) entry which is preliminary data.</text>
</comment>
<evidence type="ECO:0000313" key="1">
    <source>
        <dbReference type="EMBL" id="MDQ8749521.1"/>
    </source>
</evidence>
<reference evidence="1 2" key="1">
    <citation type="submission" date="2023-06" db="EMBL/GenBank/DDBJ databases">
        <title>Nosocomial Elizabethkingia miricola genome.</title>
        <authorList>
            <person name="Morgado S."/>
            <person name="Fonseca E."/>
            <person name="Freitas F."/>
            <person name="Vicente A.C."/>
        </authorList>
    </citation>
    <scope>NUCLEOTIDE SEQUENCE [LARGE SCALE GENOMIC DNA]</scope>
    <source>
        <strain evidence="1 2">EM15</strain>
    </source>
</reference>
<accession>A0ABD5B7V0</accession>
<dbReference type="AlphaFoldDB" id="A0ABD5B7V0"/>
<sequence length="48" mass="5541">MKQLQYSILSFISSLTGTGRILLPQFSGYNSLKYSVIRSIQKPQDYRN</sequence>
<dbReference type="EMBL" id="JAUCQJ010000003">
    <property type="protein sequence ID" value="MDQ8749521.1"/>
    <property type="molecule type" value="Genomic_DNA"/>
</dbReference>
<gene>
    <name evidence="1" type="ORF">QT385_12790</name>
</gene>
<organism evidence="1 2">
    <name type="scientific">Elizabethkingia miricola</name>
    <name type="common">Chryseobacterium miricola</name>
    <dbReference type="NCBI Taxonomy" id="172045"/>
    <lineage>
        <taxon>Bacteria</taxon>
        <taxon>Pseudomonadati</taxon>
        <taxon>Bacteroidota</taxon>
        <taxon>Flavobacteriia</taxon>
        <taxon>Flavobacteriales</taxon>
        <taxon>Weeksellaceae</taxon>
        <taxon>Elizabethkingia</taxon>
    </lineage>
</organism>
<name>A0ABD5B7V0_ELIMR</name>